<dbReference type="AlphaFoldDB" id="A0AA49JCL4"/>
<dbReference type="KEGG" id="marp:QYS47_27095"/>
<keyword evidence="2" id="KW-0645">Protease</keyword>
<dbReference type="PROSITE" id="PS51257">
    <property type="entry name" value="PROKAR_LIPOPROTEIN"/>
    <property type="match status" value="1"/>
</dbReference>
<accession>A0AA49JCL4</accession>
<sequence>MRSIVIQYIILSLIGTFLMLLSSCNHQPPIVNKPKSIIDFKSTGGKLTDFEKGLAIKIVEESEGDVRRLLSDLPNEISYEIEIVDWDLDVVGGVTGRAETNNPALVLIQISKKFPGGVVAAIHAGLRPTLFHELHHLALGWAIQDNKFTPTIQTATIVEGLAEVFSEIHTGVKFKENHIPDSVNADEWVAEIMALPKDADYQKWMFQHPDGRTSIGYRTGNYLIKKAMASSNKSIIELSELSINEVYELTGY</sequence>
<gene>
    <name evidence="2" type="ORF">QYS47_27095</name>
</gene>
<evidence type="ECO:0000259" key="1">
    <source>
        <dbReference type="Pfam" id="PF10026"/>
    </source>
</evidence>
<name>A0AA49JCL4_9BACT</name>
<dbReference type="GO" id="GO:0006508">
    <property type="term" value="P:proteolysis"/>
    <property type="evidence" value="ECO:0007669"/>
    <property type="project" value="UniProtKB-KW"/>
</dbReference>
<organism evidence="2">
    <name type="scientific">Marivirga arenosa</name>
    <dbReference type="NCBI Taxonomy" id="3059076"/>
    <lineage>
        <taxon>Bacteria</taxon>
        <taxon>Pseudomonadati</taxon>
        <taxon>Bacteroidota</taxon>
        <taxon>Cytophagia</taxon>
        <taxon>Cytophagales</taxon>
        <taxon>Marivirgaceae</taxon>
        <taxon>Marivirga</taxon>
    </lineage>
</organism>
<proteinExistence type="predicted"/>
<protein>
    <submittedName>
        <fullName evidence="2">DUF2268 domain-containing putative Zn-dependent protease</fullName>
    </submittedName>
</protein>
<dbReference type="GO" id="GO:0008233">
    <property type="term" value="F:peptidase activity"/>
    <property type="evidence" value="ECO:0007669"/>
    <property type="project" value="UniProtKB-KW"/>
</dbReference>
<evidence type="ECO:0000313" key="2">
    <source>
        <dbReference type="EMBL" id="WKK80716.2"/>
    </source>
</evidence>
<keyword evidence="2" id="KW-0378">Hydrolase</keyword>
<feature type="domain" description="DUF2268" evidence="1">
    <location>
        <begin position="126"/>
        <end position="246"/>
    </location>
</feature>
<dbReference type="InterPro" id="IPR018728">
    <property type="entry name" value="DUF2268"/>
</dbReference>
<dbReference type="EMBL" id="CP129968">
    <property type="protein sequence ID" value="WKK80716.2"/>
    <property type="molecule type" value="Genomic_DNA"/>
</dbReference>
<dbReference type="RefSeq" id="WP_322345872.1">
    <property type="nucleotide sequence ID" value="NZ_CP129968.2"/>
</dbReference>
<dbReference type="Proteomes" id="UP001232019">
    <property type="component" value="Chromosome"/>
</dbReference>
<reference evidence="2" key="1">
    <citation type="submission" date="2023-08" db="EMBL/GenBank/DDBJ databases">
        <title>Comparative genomics and taxonomic characterization of three novel marine species of genus Marivirga.</title>
        <authorList>
            <person name="Muhammad N."/>
            <person name="Kim S.-G."/>
        </authorList>
    </citation>
    <scope>NUCLEOTIDE SEQUENCE</scope>
    <source>
        <strain evidence="2">BKB1-2</strain>
    </source>
</reference>
<dbReference type="Pfam" id="PF10026">
    <property type="entry name" value="DUF2268"/>
    <property type="match status" value="1"/>
</dbReference>